<protein>
    <submittedName>
        <fullName evidence="1">Uncharacterized protein</fullName>
    </submittedName>
</protein>
<proteinExistence type="predicted"/>
<evidence type="ECO:0000313" key="2">
    <source>
        <dbReference type="Proteomes" id="UP001497527"/>
    </source>
</evidence>
<keyword evidence="2" id="KW-1185">Reference proteome</keyword>
<comment type="caution">
    <text evidence="1">The sequence shown here is derived from an EMBL/GenBank/DDBJ whole genome shotgun (WGS) entry which is preliminary data.</text>
</comment>
<dbReference type="EMBL" id="CAXJIO010000001">
    <property type="protein sequence ID" value="CAL2101108.1"/>
    <property type="molecule type" value="Genomic_DNA"/>
</dbReference>
<dbReference type="Proteomes" id="UP001497527">
    <property type="component" value="Unassembled WGS sequence"/>
</dbReference>
<dbReference type="RefSeq" id="WP_348719078.1">
    <property type="nucleotide sequence ID" value="NZ_CAXJIO010000001.1"/>
</dbReference>
<evidence type="ECO:0000313" key="1">
    <source>
        <dbReference type="EMBL" id="CAL2101108.1"/>
    </source>
</evidence>
<sequence>MRDNSSTNCEKIITRKEVLEKLDKYDKYTALTALGNYMILNARRA</sequence>
<gene>
    <name evidence="1" type="ORF">T190423A01A_100096</name>
</gene>
<reference evidence="1 2" key="1">
    <citation type="submission" date="2024-05" db="EMBL/GenBank/DDBJ databases">
        <authorList>
            <person name="Duchaud E."/>
        </authorList>
    </citation>
    <scope>NUCLEOTIDE SEQUENCE [LARGE SCALE GENOMIC DNA]</scope>
    <source>
        <strain evidence="1">Ena-SAMPLE-TAB-13-05-2024-13:56:06:370-140308</strain>
    </source>
</reference>
<organism evidence="1 2">
    <name type="scientific">Tenacibaculum polynesiense</name>
    <dbReference type="NCBI Taxonomy" id="3137857"/>
    <lineage>
        <taxon>Bacteria</taxon>
        <taxon>Pseudomonadati</taxon>
        <taxon>Bacteroidota</taxon>
        <taxon>Flavobacteriia</taxon>
        <taxon>Flavobacteriales</taxon>
        <taxon>Flavobacteriaceae</taxon>
        <taxon>Tenacibaculum</taxon>
    </lineage>
</organism>
<accession>A0ABP1EUN5</accession>
<name>A0ABP1EUN5_9FLAO</name>